<dbReference type="AlphaFoldDB" id="A0A2Z6ZY98"/>
<proteinExistence type="predicted"/>
<dbReference type="PANTHER" id="PTHR15140:SF33">
    <property type="entry name" value="LATE BLIGHT RESISTANCE PROTEIN HOMOLOG R1A-3 ISOFORM X1"/>
    <property type="match status" value="1"/>
</dbReference>
<dbReference type="SUPFAM" id="SSF52058">
    <property type="entry name" value="L domain-like"/>
    <property type="match status" value="1"/>
</dbReference>
<evidence type="ECO:0000313" key="2">
    <source>
        <dbReference type="Proteomes" id="UP000250235"/>
    </source>
</evidence>
<evidence type="ECO:0000313" key="1">
    <source>
        <dbReference type="EMBL" id="KZV13793.1"/>
    </source>
</evidence>
<sequence>MMRNFRCTDEVLRRIPNLKKLGIAYELYSDGLGWDYYEVDNLAHLCNLESFTLESWEKLPQNFGFPRSLKKLTLNYCKVSWGYLTVVGSLPHLEALNLMNYAVTGREWNPVEGQFLKLKSLRIDDTYLEEWVADSSHFPNLENLQLEWLRHLKEIPYGIGEIGTLRSISLVFCSSSANASAKKIQEEQRQLGNSDLRVRLNSLY</sequence>
<dbReference type="Proteomes" id="UP000250235">
    <property type="component" value="Unassembled WGS sequence"/>
</dbReference>
<accession>A0A2Z6ZY98</accession>
<organism evidence="1 2">
    <name type="scientific">Dorcoceras hygrometricum</name>
    <dbReference type="NCBI Taxonomy" id="472368"/>
    <lineage>
        <taxon>Eukaryota</taxon>
        <taxon>Viridiplantae</taxon>
        <taxon>Streptophyta</taxon>
        <taxon>Embryophyta</taxon>
        <taxon>Tracheophyta</taxon>
        <taxon>Spermatophyta</taxon>
        <taxon>Magnoliopsida</taxon>
        <taxon>eudicotyledons</taxon>
        <taxon>Gunneridae</taxon>
        <taxon>Pentapetalae</taxon>
        <taxon>asterids</taxon>
        <taxon>lamiids</taxon>
        <taxon>Lamiales</taxon>
        <taxon>Gesneriaceae</taxon>
        <taxon>Didymocarpoideae</taxon>
        <taxon>Trichosporeae</taxon>
        <taxon>Loxocarpinae</taxon>
        <taxon>Dorcoceras</taxon>
    </lineage>
</organism>
<dbReference type="EMBL" id="KV025689">
    <property type="protein sequence ID" value="KZV13793.1"/>
    <property type="molecule type" value="Genomic_DNA"/>
</dbReference>
<keyword evidence="2" id="KW-1185">Reference proteome</keyword>
<dbReference type="InterPro" id="IPR032675">
    <property type="entry name" value="LRR_dom_sf"/>
</dbReference>
<dbReference type="PANTHER" id="PTHR15140">
    <property type="entry name" value="TUBULIN-SPECIFIC CHAPERONE E"/>
    <property type="match status" value="1"/>
</dbReference>
<reference evidence="1 2" key="1">
    <citation type="journal article" date="2015" name="Proc. Natl. Acad. Sci. U.S.A.">
        <title>The resurrection genome of Boea hygrometrica: A blueprint for survival of dehydration.</title>
        <authorList>
            <person name="Xiao L."/>
            <person name="Yang G."/>
            <person name="Zhang L."/>
            <person name="Yang X."/>
            <person name="Zhao S."/>
            <person name="Ji Z."/>
            <person name="Zhou Q."/>
            <person name="Hu M."/>
            <person name="Wang Y."/>
            <person name="Chen M."/>
            <person name="Xu Y."/>
            <person name="Jin H."/>
            <person name="Xiao X."/>
            <person name="Hu G."/>
            <person name="Bao F."/>
            <person name="Hu Y."/>
            <person name="Wan P."/>
            <person name="Li L."/>
            <person name="Deng X."/>
            <person name="Kuang T."/>
            <person name="Xiang C."/>
            <person name="Zhu J.K."/>
            <person name="Oliver M.J."/>
            <person name="He Y."/>
        </authorList>
    </citation>
    <scope>NUCLEOTIDE SEQUENCE [LARGE SCALE GENOMIC DNA]</scope>
    <source>
        <strain evidence="2">cv. XS01</strain>
    </source>
</reference>
<name>A0A2Z6ZY98_9LAMI</name>
<dbReference type="Gene3D" id="3.80.10.10">
    <property type="entry name" value="Ribonuclease Inhibitor"/>
    <property type="match status" value="1"/>
</dbReference>
<gene>
    <name evidence="1" type="ORF">F511_45036</name>
</gene>
<evidence type="ECO:0008006" key="3">
    <source>
        <dbReference type="Google" id="ProtNLM"/>
    </source>
</evidence>
<protein>
    <recommendedName>
        <fullName evidence="3">Disease resistance protein</fullName>
    </recommendedName>
</protein>
<dbReference type="OrthoDB" id="913621at2759"/>